<feature type="domain" description="YdhG-like" evidence="1">
    <location>
        <begin position="20"/>
        <end position="114"/>
    </location>
</feature>
<evidence type="ECO:0000313" key="3">
    <source>
        <dbReference type="Proteomes" id="UP000318704"/>
    </source>
</evidence>
<organism evidence="2 3">
    <name type="scientific">Gimesia aquarii</name>
    <dbReference type="NCBI Taxonomy" id="2527964"/>
    <lineage>
        <taxon>Bacteria</taxon>
        <taxon>Pseudomonadati</taxon>
        <taxon>Planctomycetota</taxon>
        <taxon>Planctomycetia</taxon>
        <taxon>Planctomycetales</taxon>
        <taxon>Planctomycetaceae</taxon>
        <taxon>Gimesia</taxon>
    </lineage>
</organism>
<accession>A0A517VTL5</accession>
<dbReference type="InterPro" id="IPR014922">
    <property type="entry name" value="YdhG-like"/>
</dbReference>
<proteinExistence type="predicted"/>
<evidence type="ECO:0000259" key="1">
    <source>
        <dbReference type="Pfam" id="PF08818"/>
    </source>
</evidence>
<dbReference type="RefSeq" id="WP_144984299.1">
    <property type="nucleotide sequence ID" value="NZ_CP037920.1"/>
</dbReference>
<dbReference type="AlphaFoldDB" id="A0A517VTL5"/>
<gene>
    <name evidence="2" type="ORF">V144x_17990</name>
</gene>
<dbReference type="SUPFAM" id="SSF159888">
    <property type="entry name" value="YdhG-like"/>
    <property type="match status" value="1"/>
</dbReference>
<dbReference type="Gene3D" id="3.90.1150.200">
    <property type="match status" value="1"/>
</dbReference>
<dbReference type="Proteomes" id="UP000318704">
    <property type="component" value="Chromosome"/>
</dbReference>
<sequence>MQYDAKTPAEYMEMLDDDWRRETLSNLRAIIQLKAPIFDEGIQHKMLSYGDRRGPLFHLNAQKHYVSLYVGDAKKIDPDGSLLEGIDVGKGCIRFKKSVSLSETRIDEFVERAVELWNQGENLGC</sequence>
<dbReference type="Pfam" id="PF08818">
    <property type="entry name" value="DUF1801"/>
    <property type="match status" value="1"/>
</dbReference>
<dbReference type="EMBL" id="CP037920">
    <property type="protein sequence ID" value="QDT96345.1"/>
    <property type="molecule type" value="Genomic_DNA"/>
</dbReference>
<evidence type="ECO:0000313" key="2">
    <source>
        <dbReference type="EMBL" id="QDT96345.1"/>
    </source>
</evidence>
<dbReference type="KEGG" id="gaw:V144x_17990"/>
<name>A0A517VTL5_9PLAN</name>
<reference evidence="2 3" key="1">
    <citation type="submission" date="2019-03" db="EMBL/GenBank/DDBJ databases">
        <title>Deep-cultivation of Planctomycetes and their phenomic and genomic characterization uncovers novel biology.</title>
        <authorList>
            <person name="Wiegand S."/>
            <person name="Jogler M."/>
            <person name="Boedeker C."/>
            <person name="Pinto D."/>
            <person name="Vollmers J."/>
            <person name="Rivas-Marin E."/>
            <person name="Kohn T."/>
            <person name="Peeters S.H."/>
            <person name="Heuer A."/>
            <person name="Rast P."/>
            <person name="Oberbeckmann S."/>
            <person name="Bunk B."/>
            <person name="Jeske O."/>
            <person name="Meyerdierks A."/>
            <person name="Storesund J.E."/>
            <person name="Kallscheuer N."/>
            <person name="Luecker S."/>
            <person name="Lage O.M."/>
            <person name="Pohl T."/>
            <person name="Merkel B.J."/>
            <person name="Hornburger P."/>
            <person name="Mueller R.-W."/>
            <person name="Bruemmer F."/>
            <person name="Labrenz M."/>
            <person name="Spormann A.M."/>
            <person name="Op den Camp H."/>
            <person name="Overmann J."/>
            <person name="Amann R."/>
            <person name="Jetten M.S.M."/>
            <person name="Mascher T."/>
            <person name="Medema M.H."/>
            <person name="Devos D.P."/>
            <person name="Kaster A.-K."/>
            <person name="Ovreas L."/>
            <person name="Rohde M."/>
            <person name="Galperin M.Y."/>
            <person name="Jogler C."/>
        </authorList>
    </citation>
    <scope>NUCLEOTIDE SEQUENCE [LARGE SCALE GENOMIC DNA]</scope>
    <source>
        <strain evidence="2 3">V144</strain>
    </source>
</reference>
<protein>
    <recommendedName>
        <fullName evidence="1">YdhG-like domain-containing protein</fullName>
    </recommendedName>
</protein>